<reference evidence="1" key="2">
    <citation type="submission" date="2021-08" db="EMBL/GenBank/DDBJ databases">
        <authorList>
            <person name="Dalcin Martins P."/>
        </authorList>
    </citation>
    <scope>NUCLEOTIDE SEQUENCE</scope>
    <source>
        <strain evidence="1">MAG_39</strain>
    </source>
</reference>
<reference evidence="1" key="1">
    <citation type="journal article" date="2021" name="bioRxiv">
        <title>Unraveling nitrogen, sulfur and carbon metabolic pathways and microbial community transcriptional responses to substrate deprivation and toxicity stresses in a bioreactor mimicking anoxic brackish coastal sediment conditions.</title>
        <authorList>
            <person name="Martins P.D."/>
            <person name="Echeveste M.J."/>
            <person name="Arshad A."/>
            <person name="Kurth J."/>
            <person name="Ouboter H."/>
            <person name="Jetten M.S.M."/>
            <person name="Welte C.U."/>
        </authorList>
    </citation>
    <scope>NUCLEOTIDE SEQUENCE</scope>
    <source>
        <strain evidence="1">MAG_39</strain>
    </source>
</reference>
<gene>
    <name evidence="1" type="ORF">K8I29_01715</name>
</gene>
<accession>A0A953J285</accession>
<evidence type="ECO:0000313" key="2">
    <source>
        <dbReference type="Proteomes" id="UP000705867"/>
    </source>
</evidence>
<sequence>MARPEETEERRKGYLSEAGALCTLEEGKRGEGKEILKKKGFFALNNKLSQARNNG</sequence>
<dbReference type="AlphaFoldDB" id="A0A953J285"/>
<name>A0A953J285_9BACT</name>
<dbReference type="Proteomes" id="UP000705867">
    <property type="component" value="Unassembled WGS sequence"/>
</dbReference>
<comment type="caution">
    <text evidence="1">The sequence shown here is derived from an EMBL/GenBank/DDBJ whole genome shotgun (WGS) entry which is preliminary data.</text>
</comment>
<evidence type="ECO:0000313" key="1">
    <source>
        <dbReference type="EMBL" id="MBZ0154916.1"/>
    </source>
</evidence>
<organism evidence="1 2">
    <name type="scientific">Candidatus Nitrobium versatile</name>
    <dbReference type="NCBI Taxonomy" id="2884831"/>
    <lineage>
        <taxon>Bacteria</taxon>
        <taxon>Pseudomonadati</taxon>
        <taxon>Nitrospirota</taxon>
        <taxon>Nitrospiria</taxon>
        <taxon>Nitrospirales</taxon>
        <taxon>Nitrospiraceae</taxon>
        <taxon>Candidatus Nitrobium</taxon>
    </lineage>
</organism>
<proteinExistence type="predicted"/>
<dbReference type="EMBL" id="JAIOIV010000015">
    <property type="protein sequence ID" value="MBZ0154916.1"/>
    <property type="molecule type" value="Genomic_DNA"/>
</dbReference>
<protein>
    <submittedName>
        <fullName evidence="1">Uncharacterized protein</fullName>
    </submittedName>
</protein>